<accession>A0ABR3GDS9</accession>
<comment type="caution">
    <text evidence="3">The sequence shown here is derived from an EMBL/GenBank/DDBJ whole genome shotgun (WGS) entry which is preliminary data.</text>
</comment>
<feature type="region of interest" description="Disordered" evidence="1">
    <location>
        <begin position="248"/>
        <end position="274"/>
    </location>
</feature>
<feature type="region of interest" description="Disordered" evidence="1">
    <location>
        <begin position="337"/>
        <end position="410"/>
    </location>
</feature>
<feature type="compositionally biased region" description="Polar residues" evidence="1">
    <location>
        <begin position="347"/>
        <end position="358"/>
    </location>
</feature>
<gene>
    <name evidence="3" type="ORF">Q9L58_007184</name>
</gene>
<organism evidence="3 4">
    <name type="scientific">Discina gigas</name>
    <dbReference type="NCBI Taxonomy" id="1032678"/>
    <lineage>
        <taxon>Eukaryota</taxon>
        <taxon>Fungi</taxon>
        <taxon>Dikarya</taxon>
        <taxon>Ascomycota</taxon>
        <taxon>Pezizomycotina</taxon>
        <taxon>Pezizomycetes</taxon>
        <taxon>Pezizales</taxon>
        <taxon>Discinaceae</taxon>
        <taxon>Discina</taxon>
    </lineage>
</organism>
<feature type="transmembrane region" description="Helical" evidence="2">
    <location>
        <begin position="219"/>
        <end position="242"/>
    </location>
</feature>
<dbReference type="EMBL" id="JBBBZM010000110">
    <property type="protein sequence ID" value="KAL0633882.1"/>
    <property type="molecule type" value="Genomic_DNA"/>
</dbReference>
<feature type="region of interest" description="Disordered" evidence="1">
    <location>
        <begin position="179"/>
        <end position="211"/>
    </location>
</feature>
<keyword evidence="4" id="KW-1185">Reference proteome</keyword>
<protein>
    <recommendedName>
        <fullName evidence="5">Mid2 domain-containing protein</fullName>
    </recommendedName>
</protein>
<proteinExistence type="predicted"/>
<evidence type="ECO:0000256" key="1">
    <source>
        <dbReference type="SAM" id="MobiDB-lite"/>
    </source>
</evidence>
<dbReference type="Proteomes" id="UP001447188">
    <property type="component" value="Unassembled WGS sequence"/>
</dbReference>
<evidence type="ECO:0000256" key="2">
    <source>
        <dbReference type="SAM" id="Phobius"/>
    </source>
</evidence>
<evidence type="ECO:0000313" key="4">
    <source>
        <dbReference type="Proteomes" id="UP001447188"/>
    </source>
</evidence>
<feature type="compositionally biased region" description="Basic and acidic residues" evidence="1">
    <location>
        <begin position="400"/>
        <end position="410"/>
    </location>
</feature>
<dbReference type="CDD" id="cd12087">
    <property type="entry name" value="TM_EGFR-like"/>
    <property type="match status" value="1"/>
</dbReference>
<evidence type="ECO:0008006" key="5">
    <source>
        <dbReference type="Google" id="ProtNLM"/>
    </source>
</evidence>
<keyword evidence="2" id="KW-0812">Transmembrane</keyword>
<evidence type="ECO:0000313" key="3">
    <source>
        <dbReference type="EMBL" id="KAL0633882.1"/>
    </source>
</evidence>
<feature type="compositionally biased region" description="Pro residues" evidence="1">
    <location>
        <begin position="256"/>
        <end position="267"/>
    </location>
</feature>
<keyword evidence="2" id="KW-0472">Membrane</keyword>
<keyword evidence="2" id="KW-1133">Transmembrane helix</keyword>
<name>A0ABR3GDS9_9PEZI</name>
<reference evidence="3 4" key="1">
    <citation type="submission" date="2024-02" db="EMBL/GenBank/DDBJ databases">
        <title>Discinaceae phylogenomics.</title>
        <authorList>
            <person name="Dirks A.C."/>
            <person name="James T.Y."/>
        </authorList>
    </citation>
    <scope>NUCLEOTIDE SEQUENCE [LARGE SCALE GENOMIC DNA]</scope>
    <source>
        <strain evidence="3 4">ACD0624</strain>
    </source>
</reference>
<sequence length="410" mass="43581">MTTTQRPVIAALETTFTPPAACFTTLEAYIDRNTVLLVPLGITATQSYYGCWPPGYQQFVAANTGTEQGYYSPGVCPSGFTSACAVTAAGPESAALCCPSNYACAAGATGVYAGMSCKSTIIATTTITAYTPNLVRSAWQSDRVVVIPAAETTLALGYGIEVRWQSSDLSVFAGAVRTGSSSSSGSSSTHSPTATPTHTPLTTSTADTTTPAISPSTKLALGLGIPIVVILLGLILVALYLIRRRRRQKHNHEPPKPYPILDTPPAPAELQGDSTMIEPKPYKVELSARTPSPVEIDGTRVIMDQRVSGTYTISPVGTHFSNPDDIRVRRSPIAAEAHNYQHRRSESGSVARTPSSARRLSEDRVPPIRRPVPVRKGTTPENSMGGSSGSGGASEEEREIAERYRMFTTL</sequence>